<evidence type="ECO:0000313" key="3">
    <source>
        <dbReference type="Proteomes" id="UP000076502"/>
    </source>
</evidence>
<keyword evidence="1" id="KW-1133">Transmembrane helix</keyword>
<sequence>MFPFVLSHDEDDNNGGKKIAGRPGCLDAITLDLMWITAYIVGLCFMAIFADVLVILSVGWLLRVTRHGGGSFRDFLASAKCRDAEETWGVVEYLMFEMSCLIIDSREYGDFEWTLREPIWRLEEKTTIRQKEDEQRSADEKNVISAILANNDNLSE</sequence>
<dbReference type="Proteomes" id="UP000076502">
    <property type="component" value="Unassembled WGS sequence"/>
</dbReference>
<name>A0A154P5G2_DUFNO</name>
<organism evidence="2 3">
    <name type="scientific">Dufourea novaeangliae</name>
    <name type="common">Sweat bee</name>
    <dbReference type="NCBI Taxonomy" id="178035"/>
    <lineage>
        <taxon>Eukaryota</taxon>
        <taxon>Metazoa</taxon>
        <taxon>Ecdysozoa</taxon>
        <taxon>Arthropoda</taxon>
        <taxon>Hexapoda</taxon>
        <taxon>Insecta</taxon>
        <taxon>Pterygota</taxon>
        <taxon>Neoptera</taxon>
        <taxon>Endopterygota</taxon>
        <taxon>Hymenoptera</taxon>
        <taxon>Apocrita</taxon>
        <taxon>Aculeata</taxon>
        <taxon>Apoidea</taxon>
        <taxon>Anthophila</taxon>
        <taxon>Halictidae</taxon>
        <taxon>Rophitinae</taxon>
        <taxon>Dufourea</taxon>
    </lineage>
</organism>
<dbReference type="EMBL" id="KQ434809">
    <property type="protein sequence ID" value="KZC06574.1"/>
    <property type="molecule type" value="Genomic_DNA"/>
</dbReference>
<evidence type="ECO:0000256" key="1">
    <source>
        <dbReference type="SAM" id="Phobius"/>
    </source>
</evidence>
<proteinExistence type="predicted"/>
<keyword evidence="1" id="KW-0472">Membrane</keyword>
<keyword evidence="1" id="KW-0812">Transmembrane</keyword>
<gene>
    <name evidence="2" type="ORF">WN55_10485</name>
</gene>
<dbReference type="AlphaFoldDB" id="A0A154P5G2"/>
<feature type="transmembrane region" description="Helical" evidence="1">
    <location>
        <begin position="36"/>
        <end position="62"/>
    </location>
</feature>
<accession>A0A154P5G2</accession>
<keyword evidence="3" id="KW-1185">Reference proteome</keyword>
<protein>
    <submittedName>
        <fullName evidence="2">Uncharacterized protein</fullName>
    </submittedName>
</protein>
<evidence type="ECO:0000313" key="2">
    <source>
        <dbReference type="EMBL" id="KZC06574.1"/>
    </source>
</evidence>
<reference evidence="2 3" key="1">
    <citation type="submission" date="2015-07" db="EMBL/GenBank/DDBJ databases">
        <title>The genome of Dufourea novaeangliae.</title>
        <authorList>
            <person name="Pan H."/>
            <person name="Kapheim K."/>
        </authorList>
    </citation>
    <scope>NUCLEOTIDE SEQUENCE [LARGE SCALE GENOMIC DNA]</scope>
    <source>
        <strain evidence="2">0120121106</strain>
        <tissue evidence="2">Whole body</tissue>
    </source>
</reference>